<evidence type="ECO:0000313" key="1">
    <source>
        <dbReference type="EMBL" id="DAD71131.1"/>
    </source>
</evidence>
<name>A0A8S5LML6_9CAUD</name>
<sequence>MQLKFTTFKDRADLVEASPKNFINDLGALKNYIDGFTVCYFVNVKGVKGVHNAPFDTYKDAHIHCEQLVESGYPEKEIYISVMKQDFATADDIDC</sequence>
<protein>
    <submittedName>
        <fullName evidence="1">Uncharacterized protein</fullName>
    </submittedName>
</protein>
<accession>A0A8S5LML6</accession>
<organism evidence="1">
    <name type="scientific">Podoviridae sp. ctiuS14</name>
    <dbReference type="NCBI Taxonomy" id="2827620"/>
    <lineage>
        <taxon>Viruses</taxon>
        <taxon>Duplodnaviria</taxon>
        <taxon>Heunggongvirae</taxon>
        <taxon>Uroviricota</taxon>
        <taxon>Caudoviricetes</taxon>
    </lineage>
</organism>
<reference evidence="1" key="1">
    <citation type="journal article" date="2021" name="Proc. Natl. Acad. Sci. U.S.A.">
        <title>A Catalog of Tens of Thousands of Viruses from Human Metagenomes Reveals Hidden Associations with Chronic Diseases.</title>
        <authorList>
            <person name="Tisza M.J."/>
            <person name="Buck C.B."/>
        </authorList>
    </citation>
    <scope>NUCLEOTIDE SEQUENCE</scope>
    <source>
        <strain evidence="1">CtiuS14</strain>
    </source>
</reference>
<proteinExistence type="predicted"/>
<dbReference type="EMBL" id="BK015876">
    <property type="protein sequence ID" value="DAD71131.1"/>
    <property type="molecule type" value="Genomic_DNA"/>
</dbReference>